<dbReference type="InterPro" id="IPR000510">
    <property type="entry name" value="Nase/OxRdtase_comp1"/>
</dbReference>
<keyword evidence="5" id="KW-1185">Reference proteome</keyword>
<organism evidence="4 5">
    <name type="scientific">Sporobacter termitidis DSM 10068</name>
    <dbReference type="NCBI Taxonomy" id="1123282"/>
    <lineage>
        <taxon>Bacteria</taxon>
        <taxon>Bacillati</taxon>
        <taxon>Bacillota</taxon>
        <taxon>Clostridia</taxon>
        <taxon>Eubacteriales</taxon>
        <taxon>Oscillospiraceae</taxon>
        <taxon>Sporobacter</taxon>
    </lineage>
</organism>
<evidence type="ECO:0000256" key="1">
    <source>
        <dbReference type="ARBA" id="ARBA00023231"/>
    </source>
</evidence>
<sequence length="517" mass="57349">MSYLQNKEPPTREARLGACIVYGGTLCDLAGKGSRCGCLQDGSRSFSQGSICLLLPGISILNTLPDNVNLVHGAVGCGACSHSQNANTRSGGNLRTGAARDAVWLSTALNETDVISGAENKLYNAILEADRLYRPKTITVVVSCVPSIIGDDVDGVIERARPHVAARIVPVHCEGFKTKIWATAYDAVYHGLARALFEDPKWNEPIIRDDLYEERLAYRKAHTVNLLTVSSMGLADEQELTRYLNALDQTVNVFPNFADPDKAYALKYAGLSVSTCPTHDDYLLDYLREEYGVPYIIRHMPIGIDNTSAWIRDIAAQLGKSGAAERLIERETAELNAALEKYRPFFKGKRVFISAGEFRALATANLLHDLGFDIAGIRSFHHDEFANVEYEKLLKNAGEDLMINIANVQPFEEANLLRTMKPDLFLGHWNDNSTATKLGIPSHVIYNTGLAYIGYRGAFELARRLYRQLASPAFNKNLSKFVRLPYKDDWYGKNPFAYIKSNLDLPEDYTGKEAPAL</sequence>
<dbReference type="SUPFAM" id="SSF53807">
    <property type="entry name" value="Helical backbone' metal receptor"/>
    <property type="match status" value="1"/>
</dbReference>
<comment type="similarity">
    <text evidence="2">Belongs to the NifD/NifK/NifE/NifN family.</text>
</comment>
<dbReference type="PANTHER" id="PTHR42956">
    <property type="entry name" value="NITROGENASE IRON-MOLYBDENUM COFACTOR BIOSYNTHESIS PROTEIN NIFE"/>
    <property type="match status" value="1"/>
</dbReference>
<dbReference type="STRING" id="1123282.SAMN02745823_01773"/>
<keyword evidence="1 2" id="KW-0535">Nitrogen fixation</keyword>
<dbReference type="Gene3D" id="3.40.50.12380">
    <property type="entry name" value="Nitrogenase MoFe cofactor biosynthesis protein NifE, C-terminal"/>
    <property type="match status" value="1"/>
</dbReference>
<name>A0A1M5XFA9_9FIRM</name>
<dbReference type="AlphaFoldDB" id="A0A1M5XFA9"/>
<dbReference type="Gene3D" id="3.40.50.1980">
    <property type="entry name" value="Nitrogenase molybdenum iron protein domain"/>
    <property type="match status" value="1"/>
</dbReference>
<evidence type="ECO:0000256" key="2">
    <source>
        <dbReference type="RuleBase" id="RU004021"/>
    </source>
</evidence>
<evidence type="ECO:0000259" key="3">
    <source>
        <dbReference type="Pfam" id="PF00148"/>
    </source>
</evidence>
<evidence type="ECO:0000313" key="4">
    <source>
        <dbReference type="EMBL" id="SHH98555.1"/>
    </source>
</evidence>
<proteinExistence type="inferred from homology"/>
<gene>
    <name evidence="4" type="ORF">SAMN02745823_01773</name>
</gene>
<dbReference type="GO" id="GO:0016163">
    <property type="term" value="F:nitrogenase activity"/>
    <property type="evidence" value="ECO:0007669"/>
    <property type="project" value="InterPro"/>
</dbReference>
<dbReference type="RefSeq" id="WP_073077869.1">
    <property type="nucleotide sequence ID" value="NZ_FQXV01000005.1"/>
</dbReference>
<reference evidence="4 5" key="1">
    <citation type="submission" date="2016-11" db="EMBL/GenBank/DDBJ databases">
        <authorList>
            <person name="Jaros S."/>
            <person name="Januszkiewicz K."/>
            <person name="Wedrychowicz H."/>
        </authorList>
    </citation>
    <scope>NUCLEOTIDE SEQUENCE [LARGE SCALE GENOMIC DNA]</scope>
    <source>
        <strain evidence="4 5">DSM 10068</strain>
    </source>
</reference>
<dbReference type="InterPro" id="IPR000318">
    <property type="entry name" value="Nase_comp1_CS"/>
</dbReference>
<dbReference type="PROSITE" id="PS00699">
    <property type="entry name" value="NITROGENASE_1_1"/>
    <property type="match status" value="1"/>
</dbReference>
<accession>A0A1M5XFA9</accession>
<feature type="domain" description="Nitrogenase/oxidoreductase component 1" evidence="3">
    <location>
        <begin position="58"/>
        <end position="469"/>
    </location>
</feature>
<dbReference type="Pfam" id="PF00148">
    <property type="entry name" value="Oxidored_nitro"/>
    <property type="match status" value="1"/>
</dbReference>
<dbReference type="EMBL" id="FQXV01000005">
    <property type="protein sequence ID" value="SHH98555.1"/>
    <property type="molecule type" value="Genomic_DNA"/>
</dbReference>
<evidence type="ECO:0000313" key="5">
    <source>
        <dbReference type="Proteomes" id="UP000183995"/>
    </source>
</evidence>
<protein>
    <submittedName>
        <fullName evidence="4">Nitrogenase molybdenum-iron protein alpha chain</fullName>
    </submittedName>
</protein>
<dbReference type="Proteomes" id="UP000183995">
    <property type="component" value="Unassembled WGS sequence"/>
</dbReference>
<dbReference type="PANTHER" id="PTHR42956:SF1">
    <property type="entry name" value="NITROGENASE IRON-MOLYBDENUM COFACTOR BIOSYNTHESIS PROTEIN NIFE"/>
    <property type="match status" value="1"/>
</dbReference>
<dbReference type="InterPro" id="IPR049939">
    <property type="entry name" value="NifE-like"/>
</dbReference>
<dbReference type="OrthoDB" id="9767044at2"/>